<protein>
    <submittedName>
        <fullName evidence="2">Uncharacterized protein</fullName>
    </submittedName>
</protein>
<gene>
    <name evidence="2" type="ORF">PXEA_LOCUS25497</name>
</gene>
<keyword evidence="3" id="KW-1185">Reference proteome</keyword>
<feature type="compositionally biased region" description="Basic and acidic residues" evidence="1">
    <location>
        <begin position="48"/>
        <end position="81"/>
    </location>
</feature>
<feature type="region of interest" description="Disordered" evidence="1">
    <location>
        <begin position="39"/>
        <end position="81"/>
    </location>
</feature>
<evidence type="ECO:0000313" key="2">
    <source>
        <dbReference type="EMBL" id="VEL32057.1"/>
    </source>
</evidence>
<sequence length="81" mass="9074">MVQDDKATGSINDLWPSRNFHAHMIFCPIRPHPTCTLSNVSSIGTGSSRDRTTSLDDQRIGRGMEARNGGDWEERSRSQVE</sequence>
<evidence type="ECO:0000256" key="1">
    <source>
        <dbReference type="SAM" id="MobiDB-lite"/>
    </source>
</evidence>
<dbReference type="EMBL" id="CAAALY010129670">
    <property type="protein sequence ID" value="VEL32057.1"/>
    <property type="molecule type" value="Genomic_DNA"/>
</dbReference>
<dbReference type="Proteomes" id="UP000784294">
    <property type="component" value="Unassembled WGS sequence"/>
</dbReference>
<evidence type="ECO:0000313" key="3">
    <source>
        <dbReference type="Proteomes" id="UP000784294"/>
    </source>
</evidence>
<name>A0A3S5BNL3_9PLAT</name>
<comment type="caution">
    <text evidence="2">The sequence shown here is derived from an EMBL/GenBank/DDBJ whole genome shotgun (WGS) entry which is preliminary data.</text>
</comment>
<accession>A0A3S5BNL3</accession>
<dbReference type="AlphaFoldDB" id="A0A3S5BNL3"/>
<organism evidence="2 3">
    <name type="scientific">Protopolystoma xenopodis</name>
    <dbReference type="NCBI Taxonomy" id="117903"/>
    <lineage>
        <taxon>Eukaryota</taxon>
        <taxon>Metazoa</taxon>
        <taxon>Spiralia</taxon>
        <taxon>Lophotrochozoa</taxon>
        <taxon>Platyhelminthes</taxon>
        <taxon>Monogenea</taxon>
        <taxon>Polyopisthocotylea</taxon>
        <taxon>Polystomatidea</taxon>
        <taxon>Polystomatidae</taxon>
        <taxon>Protopolystoma</taxon>
    </lineage>
</organism>
<proteinExistence type="predicted"/>
<reference evidence="2" key="1">
    <citation type="submission" date="2018-11" db="EMBL/GenBank/DDBJ databases">
        <authorList>
            <consortium name="Pathogen Informatics"/>
        </authorList>
    </citation>
    <scope>NUCLEOTIDE SEQUENCE</scope>
</reference>